<evidence type="ECO:0000313" key="6">
    <source>
        <dbReference type="Proteomes" id="UP000611459"/>
    </source>
</evidence>
<evidence type="ECO:0000256" key="2">
    <source>
        <dbReference type="PROSITE-ProRule" id="PRU00169"/>
    </source>
</evidence>
<dbReference type="RefSeq" id="WP_052760042.1">
    <property type="nucleotide sequence ID" value="NZ_AP018359.1"/>
</dbReference>
<dbReference type="PANTHER" id="PTHR44591">
    <property type="entry name" value="STRESS RESPONSE REGULATOR PROTEIN 1"/>
    <property type="match status" value="1"/>
</dbReference>
<accession>A0A1R1W186</accession>
<dbReference type="InterPro" id="IPR001789">
    <property type="entry name" value="Sig_transdc_resp-reg_receiver"/>
</dbReference>
<dbReference type="InterPro" id="IPR050595">
    <property type="entry name" value="Bact_response_regulator"/>
</dbReference>
<evidence type="ECO:0000313" key="4">
    <source>
        <dbReference type="EMBL" id="MBK1935971.1"/>
    </source>
</evidence>
<protein>
    <submittedName>
        <fullName evidence="4">Response regulator</fullName>
    </submittedName>
</protein>
<proteinExistence type="predicted"/>
<dbReference type="EMBL" id="JAGEMX010000031">
    <property type="protein sequence ID" value="MBO1835430.1"/>
    <property type="molecule type" value="Genomic_DNA"/>
</dbReference>
<dbReference type="GeneID" id="93195470"/>
<feature type="modified residue" description="4-aspartylphosphate" evidence="2">
    <location>
        <position position="63"/>
    </location>
</feature>
<dbReference type="Proteomes" id="UP000664048">
    <property type="component" value="Unassembled WGS sequence"/>
</dbReference>
<dbReference type="EMBL" id="JAENIB010000042">
    <property type="protein sequence ID" value="MBK1935971.1"/>
    <property type="molecule type" value="Genomic_DNA"/>
</dbReference>
<dbReference type="PANTHER" id="PTHR44591:SF3">
    <property type="entry name" value="RESPONSE REGULATORY DOMAIN-CONTAINING PROTEIN"/>
    <property type="match status" value="1"/>
</dbReference>
<dbReference type="Proteomes" id="UP000611459">
    <property type="component" value="Unassembled WGS sequence"/>
</dbReference>
<keyword evidence="1 2" id="KW-0597">Phosphoprotein</keyword>
<dbReference type="PROSITE" id="PS50110">
    <property type="entry name" value="RESPONSE_REGULATORY"/>
    <property type="match status" value="1"/>
</dbReference>
<dbReference type="SMART" id="SM00448">
    <property type="entry name" value="REC"/>
    <property type="match status" value="1"/>
</dbReference>
<evidence type="ECO:0000256" key="1">
    <source>
        <dbReference type="ARBA" id="ARBA00022553"/>
    </source>
</evidence>
<feature type="domain" description="Response regulatory" evidence="3">
    <location>
        <begin position="14"/>
        <end position="131"/>
    </location>
</feature>
<sequence length="148" mass="15551">MSSKSPLIRKDCLSVLLADDDIPAREALAHLLLGLGAHVQTANIAEEALARLTGGSFDILISDLAMPGADGYALLRGVRSREGERRRIYALALTGLTSVQDRDAAIAAGFDDHLPKPVNLQLLIEKLSSGGGDERGGAPYSSTRAGLC</sequence>
<organism evidence="4 6">
    <name type="scientific">Burkholderia contaminans</name>
    <dbReference type="NCBI Taxonomy" id="488447"/>
    <lineage>
        <taxon>Bacteria</taxon>
        <taxon>Pseudomonadati</taxon>
        <taxon>Pseudomonadota</taxon>
        <taxon>Betaproteobacteria</taxon>
        <taxon>Burkholderiales</taxon>
        <taxon>Burkholderiaceae</taxon>
        <taxon>Burkholderia</taxon>
        <taxon>Burkholderia cepacia complex</taxon>
    </lineage>
</organism>
<reference evidence="4" key="1">
    <citation type="submission" date="2021-01" db="EMBL/GenBank/DDBJ databases">
        <title>Outbreak of Burkholderia contaminns endophthalmitis traced to a clinical ventilation system.</title>
        <authorList>
            <person name="Lipuma J."/>
            <person name="Spilker T."/>
            <person name="Kratholm J."/>
        </authorList>
    </citation>
    <scope>NUCLEOTIDE SEQUENCE</scope>
    <source>
        <strain evidence="4">HI4954</strain>
    </source>
</reference>
<name>A0A1R1W186_9BURK</name>
<dbReference type="GO" id="GO:0000160">
    <property type="term" value="P:phosphorelay signal transduction system"/>
    <property type="evidence" value="ECO:0007669"/>
    <property type="project" value="InterPro"/>
</dbReference>
<gene>
    <name evidence="5" type="ORF">J4M89_39225</name>
    <name evidence="4" type="ORF">JIN94_39500</name>
</gene>
<evidence type="ECO:0000259" key="3">
    <source>
        <dbReference type="PROSITE" id="PS50110"/>
    </source>
</evidence>
<dbReference type="InterPro" id="IPR011006">
    <property type="entry name" value="CheY-like_superfamily"/>
</dbReference>
<evidence type="ECO:0000313" key="5">
    <source>
        <dbReference type="EMBL" id="MBO1835430.1"/>
    </source>
</evidence>
<dbReference type="OrthoDB" id="5421695at2"/>
<dbReference type="Pfam" id="PF00072">
    <property type="entry name" value="Response_reg"/>
    <property type="match status" value="1"/>
</dbReference>
<keyword evidence="7" id="KW-1185">Reference proteome</keyword>
<comment type="caution">
    <text evidence="4">The sequence shown here is derived from an EMBL/GenBank/DDBJ whole genome shotgun (WGS) entry which is preliminary data.</text>
</comment>
<reference evidence="5 7" key="2">
    <citation type="submission" date="2021-03" db="EMBL/GenBank/DDBJ databases">
        <title>Clinical course, treatment and visual outcome of an outbreak of Burkholderia contaminans endophthalmitis following cataract surgery.</title>
        <authorList>
            <person name="Lind C."/>
            <person name="Olsen K."/>
            <person name="Angelsen N.K."/>
            <person name="Krefting E.A."/>
            <person name="Fossen K."/>
            <person name="Gravningen K."/>
            <person name="Depoorter E."/>
            <person name="Vandamme P."/>
            <person name="Bertelsen G."/>
        </authorList>
    </citation>
    <scope>NUCLEOTIDE SEQUENCE [LARGE SCALE GENOMIC DNA]</scope>
    <source>
        <strain evidence="5 7">51242556</strain>
    </source>
</reference>
<dbReference type="Gene3D" id="3.40.50.2300">
    <property type="match status" value="1"/>
</dbReference>
<evidence type="ECO:0000313" key="7">
    <source>
        <dbReference type="Proteomes" id="UP000664048"/>
    </source>
</evidence>
<dbReference type="SUPFAM" id="SSF52172">
    <property type="entry name" value="CheY-like"/>
    <property type="match status" value="1"/>
</dbReference>
<dbReference type="AlphaFoldDB" id="A0A1R1W186"/>